<dbReference type="Pfam" id="PF07685">
    <property type="entry name" value="GATase_3"/>
    <property type="match status" value="1"/>
</dbReference>
<dbReference type="NCBIfam" id="TIGR00379">
    <property type="entry name" value="cobB"/>
    <property type="match status" value="1"/>
</dbReference>
<name>A0A2Z3GIT5_9BACT</name>
<feature type="domain" description="CobQ/CobB/MinD/ParA nucleotide binding" evidence="9">
    <location>
        <begin position="13"/>
        <end position="193"/>
    </location>
</feature>
<dbReference type="PANTHER" id="PTHR43873:SF1">
    <property type="entry name" value="COBYRINATE A,C-DIAMIDE SYNTHASE"/>
    <property type="match status" value="1"/>
</dbReference>
<dbReference type="Pfam" id="PF01656">
    <property type="entry name" value="CbiA"/>
    <property type="match status" value="1"/>
</dbReference>
<feature type="site" description="Increases nucleophilicity of active site Cys" evidence="8">
    <location>
        <position position="428"/>
    </location>
</feature>
<dbReference type="PANTHER" id="PTHR43873">
    <property type="entry name" value="COBYRINATE A,C-DIAMIDE SYNTHASE"/>
    <property type="match status" value="1"/>
</dbReference>
<dbReference type="InterPro" id="IPR027417">
    <property type="entry name" value="P-loop_NTPase"/>
</dbReference>
<evidence type="ECO:0000256" key="1">
    <source>
        <dbReference type="ARBA" id="ARBA00001946"/>
    </source>
</evidence>
<reference evidence="12" key="1">
    <citation type="submission" date="2018-04" db="EMBL/GenBank/DDBJ databases">
        <title>Complete genome of Antarctic heterotrophic bacterium Hymenobacter nivis.</title>
        <authorList>
            <person name="Terashima M."/>
        </authorList>
    </citation>
    <scope>NUCLEOTIDE SEQUENCE [LARGE SCALE GENOMIC DNA]</scope>
    <source>
        <strain evidence="12">NBRC 111535</strain>
    </source>
</reference>
<comment type="domain">
    <text evidence="8">Comprises of two domains. The C-terminal domain contains the binding site for glutamine and catalyzes the hydrolysis of this substrate to glutamate and ammonia. The N-terminal domain is anticipated to bind ATP and cobyrinate and catalyzes the ultimate synthesis of the diamide product. The ammonia produced via the glutaminase domain is probably translocated to the adjacent domain via a molecular tunnel, where it reacts with an activated intermediate.</text>
</comment>
<keyword evidence="6 8" id="KW-0460">Magnesium</keyword>
<comment type="cofactor">
    <cofactor evidence="1 8">
        <name>Mg(2+)</name>
        <dbReference type="ChEBI" id="CHEBI:18420"/>
    </cofactor>
</comment>
<accession>A0A2Z3GIT5</accession>
<feature type="active site" description="Nucleophile" evidence="8">
    <location>
        <position position="333"/>
    </location>
</feature>
<keyword evidence="3 8" id="KW-0436">Ligase</keyword>
<dbReference type="EC" id="6.3.5.11" evidence="8"/>
<keyword evidence="2 8" id="KW-0169">Cobalamin biosynthesis</keyword>
<feature type="domain" description="CobB/CobQ-like glutamine amidotransferase" evidence="10">
    <location>
        <begin position="250"/>
        <end position="434"/>
    </location>
</feature>
<evidence type="ECO:0000256" key="5">
    <source>
        <dbReference type="ARBA" id="ARBA00022840"/>
    </source>
</evidence>
<dbReference type="CDD" id="cd03130">
    <property type="entry name" value="GATase1_CobB"/>
    <property type="match status" value="1"/>
</dbReference>
<evidence type="ECO:0000259" key="9">
    <source>
        <dbReference type="Pfam" id="PF01656"/>
    </source>
</evidence>
<dbReference type="UniPathway" id="UPA00148">
    <property type="reaction ID" value="UER00231"/>
</dbReference>
<dbReference type="GO" id="GO:0042242">
    <property type="term" value="F:cobyrinic acid a,c-diamide synthase activity"/>
    <property type="evidence" value="ECO:0007669"/>
    <property type="project" value="UniProtKB-UniRule"/>
</dbReference>
<dbReference type="HAMAP" id="MF_00027">
    <property type="entry name" value="CobB_CbiA"/>
    <property type="match status" value="1"/>
</dbReference>
<keyword evidence="5 8" id="KW-0067">ATP-binding</keyword>
<gene>
    <name evidence="8" type="primary">cbiA</name>
    <name evidence="11" type="ORF">DDQ68_09725</name>
</gene>
<dbReference type="SUPFAM" id="SSF52540">
    <property type="entry name" value="P-loop containing nucleoside triphosphate hydrolases"/>
    <property type="match status" value="1"/>
</dbReference>
<dbReference type="GO" id="GO:0005524">
    <property type="term" value="F:ATP binding"/>
    <property type="evidence" value="ECO:0007669"/>
    <property type="project" value="UniProtKB-UniRule"/>
</dbReference>
<dbReference type="InterPro" id="IPR011698">
    <property type="entry name" value="GATase_3"/>
</dbReference>
<proteinExistence type="inferred from homology"/>
<evidence type="ECO:0000259" key="10">
    <source>
        <dbReference type="Pfam" id="PF07685"/>
    </source>
</evidence>
<keyword evidence="12" id="KW-1185">Reference proteome</keyword>
<dbReference type="OrthoDB" id="9764035at2"/>
<evidence type="ECO:0000256" key="6">
    <source>
        <dbReference type="ARBA" id="ARBA00022842"/>
    </source>
</evidence>
<dbReference type="GO" id="GO:0009236">
    <property type="term" value="P:cobalamin biosynthetic process"/>
    <property type="evidence" value="ECO:0007669"/>
    <property type="project" value="UniProtKB-UniRule"/>
</dbReference>
<sequence>MPNSPALKPQFLLAAPASGQGKTTLTLGLLRVLARRGLVVQPFKCGPDYLDTHHHTRAAGRPSLNLDLFMASPAHLHATYARYAAPADVALVEGVMGLFDGAVRMQGSAADVAEQLGIPIILVVNAKAMAYSVAPLLFGFKTFHPGIRLVGAIFNFVNTASHYQLLREACADVGVEALGYLPVNHNFAIPSRHLGLSIDTAIQYEAIVEALADALPLTVDVDRLLAVTQTAAPALAAHLPAVAAPQPRRRIAVARDAAFTFTYHQNLEALAELGEVTYFSPLADPALPAGTDFLYLPGGYPELFADELSANASMRASIAAYCGGGGGVAYAECGGLMYLGRQLVDAQGQAFPMVGVLPCTTSMKDAKMTLGYRTMEWNNLTVQGHEFHYSRLEDHGLVPVPAQLRNAKGGAVPAQLYREGNAWASYVHLYWGENSAFIRQLLQTAAVVPPQ</sequence>
<comment type="miscellaneous">
    <text evidence="8">The a and c carboxylates of cobyrinate are activated for nucleophilic attack via formation of a phosphorylated intermediate by ATP. CbiA catalyzes first the amidation of the c-carboxylate, and then that of the a-carboxylate.</text>
</comment>
<evidence type="ECO:0000256" key="4">
    <source>
        <dbReference type="ARBA" id="ARBA00022741"/>
    </source>
</evidence>
<dbReference type="KEGG" id="hnv:DDQ68_09725"/>
<dbReference type="RefSeq" id="WP_109656116.1">
    <property type="nucleotide sequence ID" value="NZ_CP029145.1"/>
</dbReference>
<comment type="function">
    <text evidence="8">Catalyzes the ATP-dependent amidation of the two carboxylate groups at positions a and c of cobyrinate, using either L-glutamine or ammonia as the nitrogen source.</text>
</comment>
<dbReference type="InterPro" id="IPR002586">
    <property type="entry name" value="CobQ/CobB/MinD/ParA_Nub-bd_dom"/>
</dbReference>
<comment type="catalytic activity">
    <reaction evidence="8">
        <text>cob(II)yrinate + 2 L-glutamine + 2 ATP + 2 H2O = cob(II)yrinate a,c diamide + 2 L-glutamate + 2 ADP + 2 phosphate + 2 H(+)</text>
        <dbReference type="Rhea" id="RHEA:26289"/>
        <dbReference type="ChEBI" id="CHEBI:15377"/>
        <dbReference type="ChEBI" id="CHEBI:15378"/>
        <dbReference type="ChEBI" id="CHEBI:29985"/>
        <dbReference type="ChEBI" id="CHEBI:30616"/>
        <dbReference type="ChEBI" id="CHEBI:43474"/>
        <dbReference type="ChEBI" id="CHEBI:58359"/>
        <dbReference type="ChEBI" id="CHEBI:58537"/>
        <dbReference type="ChEBI" id="CHEBI:58894"/>
        <dbReference type="ChEBI" id="CHEBI:456216"/>
        <dbReference type="EC" id="6.3.5.11"/>
    </reaction>
</comment>
<dbReference type="Gene3D" id="3.40.50.300">
    <property type="entry name" value="P-loop containing nucleotide triphosphate hydrolases"/>
    <property type="match status" value="1"/>
</dbReference>
<comment type="pathway">
    <text evidence="8">Cofactor biosynthesis; adenosylcobalamin biosynthesis; cob(II)yrinate a,c-diamide from sirohydrochlorin (anaerobic route): step 10/10.</text>
</comment>
<dbReference type="CDD" id="cd05388">
    <property type="entry name" value="CobB_N"/>
    <property type="match status" value="1"/>
</dbReference>
<keyword evidence="7 8" id="KW-0315">Glutamine amidotransferase</keyword>
<dbReference type="EMBL" id="CP029145">
    <property type="protein sequence ID" value="AWM33028.1"/>
    <property type="molecule type" value="Genomic_DNA"/>
</dbReference>
<evidence type="ECO:0000313" key="12">
    <source>
        <dbReference type="Proteomes" id="UP000245999"/>
    </source>
</evidence>
<evidence type="ECO:0000256" key="3">
    <source>
        <dbReference type="ARBA" id="ARBA00022598"/>
    </source>
</evidence>
<evidence type="ECO:0000256" key="2">
    <source>
        <dbReference type="ARBA" id="ARBA00022573"/>
    </source>
</evidence>
<comment type="similarity">
    <text evidence="8">Belongs to the CobB/CbiA family.</text>
</comment>
<dbReference type="InterPro" id="IPR029062">
    <property type="entry name" value="Class_I_gatase-like"/>
</dbReference>
<keyword evidence="4 8" id="KW-0547">Nucleotide-binding</keyword>
<dbReference type="SUPFAM" id="SSF52317">
    <property type="entry name" value="Class I glutamine amidotransferase-like"/>
    <property type="match status" value="1"/>
</dbReference>
<dbReference type="Proteomes" id="UP000245999">
    <property type="component" value="Chromosome"/>
</dbReference>
<dbReference type="NCBIfam" id="NF002204">
    <property type="entry name" value="PRK01077.1"/>
    <property type="match status" value="1"/>
</dbReference>
<dbReference type="InterPro" id="IPR004484">
    <property type="entry name" value="CbiA/CobB_synth"/>
</dbReference>
<evidence type="ECO:0000313" key="11">
    <source>
        <dbReference type="EMBL" id="AWM33028.1"/>
    </source>
</evidence>
<evidence type="ECO:0000256" key="7">
    <source>
        <dbReference type="ARBA" id="ARBA00022962"/>
    </source>
</evidence>
<dbReference type="PROSITE" id="PS51274">
    <property type="entry name" value="GATASE_COBBQ"/>
    <property type="match status" value="1"/>
</dbReference>
<protein>
    <recommendedName>
        <fullName evidence="8">Cobyrinate a,c-diamide synthase</fullName>
        <ecNumber evidence="8">6.3.5.11</ecNumber>
    </recommendedName>
    <alternativeName>
        <fullName evidence="8">Cobyrinic acid a,c-diamide synthetase</fullName>
    </alternativeName>
</protein>
<organism evidence="11 12">
    <name type="scientific">Hymenobacter nivis</name>
    <dbReference type="NCBI Taxonomy" id="1850093"/>
    <lineage>
        <taxon>Bacteria</taxon>
        <taxon>Pseudomonadati</taxon>
        <taxon>Bacteroidota</taxon>
        <taxon>Cytophagia</taxon>
        <taxon>Cytophagales</taxon>
        <taxon>Hymenobacteraceae</taxon>
        <taxon>Hymenobacter</taxon>
    </lineage>
</organism>
<dbReference type="AlphaFoldDB" id="A0A2Z3GIT5"/>
<evidence type="ECO:0000256" key="8">
    <source>
        <dbReference type="HAMAP-Rule" id="MF_00027"/>
    </source>
</evidence>